<evidence type="ECO:0000313" key="3">
    <source>
        <dbReference type="EMBL" id="GAJ01938.1"/>
    </source>
</evidence>
<protein>
    <recommendedName>
        <fullName evidence="4">PAS domain-containing protein</fullName>
    </recommendedName>
</protein>
<dbReference type="InterPro" id="IPR052155">
    <property type="entry name" value="Biofilm_reg_signaling"/>
</dbReference>
<gene>
    <name evidence="3" type="ORF">S12H4_33999</name>
</gene>
<feature type="domain" description="PAS" evidence="1">
    <location>
        <begin position="99"/>
        <end position="155"/>
    </location>
</feature>
<evidence type="ECO:0000259" key="1">
    <source>
        <dbReference type="PROSITE" id="PS50112"/>
    </source>
</evidence>
<comment type="caution">
    <text evidence="3">The sequence shown here is derived from an EMBL/GenBank/DDBJ whole genome shotgun (WGS) entry which is preliminary data.</text>
</comment>
<dbReference type="PANTHER" id="PTHR44757">
    <property type="entry name" value="DIGUANYLATE CYCLASE DGCP"/>
    <property type="match status" value="1"/>
</dbReference>
<dbReference type="SUPFAM" id="SSF55785">
    <property type="entry name" value="PYP-like sensor domain (PAS domain)"/>
    <property type="match status" value="2"/>
</dbReference>
<dbReference type="NCBIfam" id="TIGR00229">
    <property type="entry name" value="sensory_box"/>
    <property type="match status" value="1"/>
</dbReference>
<feature type="non-terminal residue" evidence="3">
    <location>
        <position position="273"/>
    </location>
</feature>
<name>X1T9A1_9ZZZZ</name>
<evidence type="ECO:0008006" key="4">
    <source>
        <dbReference type="Google" id="ProtNLM"/>
    </source>
</evidence>
<organism evidence="3">
    <name type="scientific">marine sediment metagenome</name>
    <dbReference type="NCBI Taxonomy" id="412755"/>
    <lineage>
        <taxon>unclassified sequences</taxon>
        <taxon>metagenomes</taxon>
        <taxon>ecological metagenomes</taxon>
    </lineage>
</organism>
<dbReference type="PANTHER" id="PTHR44757:SF2">
    <property type="entry name" value="BIOFILM ARCHITECTURE MAINTENANCE PROTEIN MBAA"/>
    <property type="match status" value="1"/>
</dbReference>
<dbReference type="EMBL" id="BARW01020082">
    <property type="protein sequence ID" value="GAJ01938.1"/>
    <property type="molecule type" value="Genomic_DNA"/>
</dbReference>
<evidence type="ECO:0000259" key="2">
    <source>
        <dbReference type="PROSITE" id="PS50113"/>
    </source>
</evidence>
<dbReference type="CDD" id="cd00130">
    <property type="entry name" value="PAS"/>
    <property type="match status" value="1"/>
</dbReference>
<reference evidence="3" key="1">
    <citation type="journal article" date="2014" name="Front. Microbiol.">
        <title>High frequency of phylogenetically diverse reductive dehalogenase-homologous genes in deep subseafloor sedimentary metagenomes.</title>
        <authorList>
            <person name="Kawai M."/>
            <person name="Futagami T."/>
            <person name="Toyoda A."/>
            <person name="Takaki Y."/>
            <person name="Nishi S."/>
            <person name="Hori S."/>
            <person name="Arai W."/>
            <person name="Tsubouchi T."/>
            <person name="Morono Y."/>
            <person name="Uchiyama I."/>
            <person name="Ito T."/>
            <person name="Fujiyama A."/>
            <person name="Inagaki F."/>
            <person name="Takami H."/>
        </authorList>
    </citation>
    <scope>NUCLEOTIDE SEQUENCE</scope>
    <source>
        <strain evidence="3">Expedition CK06-06</strain>
    </source>
</reference>
<proteinExistence type="predicted"/>
<dbReference type="PROSITE" id="PS50112">
    <property type="entry name" value="PAS"/>
    <property type="match status" value="1"/>
</dbReference>
<dbReference type="InterPro" id="IPR035965">
    <property type="entry name" value="PAS-like_dom_sf"/>
</dbReference>
<dbReference type="PROSITE" id="PS50113">
    <property type="entry name" value="PAC"/>
    <property type="match status" value="1"/>
</dbReference>
<feature type="domain" description="PAC" evidence="2">
    <location>
        <begin position="176"/>
        <end position="228"/>
    </location>
</feature>
<dbReference type="InterPro" id="IPR000014">
    <property type="entry name" value="PAS"/>
</dbReference>
<dbReference type="InterPro" id="IPR000700">
    <property type="entry name" value="PAS-assoc_C"/>
</dbReference>
<dbReference type="Gene3D" id="3.30.450.20">
    <property type="entry name" value="PAS domain"/>
    <property type="match status" value="2"/>
</dbReference>
<accession>X1T9A1</accession>
<sequence>EKNKIAAAAAKEEMPPSAKKKWMKISGLGGALKKGSQKVSGSIVKKFKSDKTKLKKSLSSITNVYKYPVKDITTIDNKITQSMRVLLSDLGKVEKSIHELQQLWNIYSQSPIPTLISSKEGKFIEYNEAMFELTGYTSEEVPDIEAWMPMLYPDEEYRSKVIEISRKSRQGEIDVKREEFIITRKDGEKRRVEFSVYDILHEGKPTDLQVIQGEDITERKKAYKELRQKTEEQEVLLSSIPAFVYYKDTESRLIAANRAFAEMVNTPVDQLAG</sequence>
<dbReference type="Pfam" id="PF13426">
    <property type="entry name" value="PAS_9"/>
    <property type="match status" value="1"/>
</dbReference>
<dbReference type="AlphaFoldDB" id="X1T9A1"/>
<feature type="non-terminal residue" evidence="3">
    <location>
        <position position="1"/>
    </location>
</feature>